<dbReference type="AlphaFoldDB" id="A0AAD4N7J6"/>
<evidence type="ECO:0000313" key="5">
    <source>
        <dbReference type="EMBL" id="KAI1720029.1"/>
    </source>
</evidence>
<dbReference type="GO" id="GO:0019825">
    <property type="term" value="F:oxygen binding"/>
    <property type="evidence" value="ECO:0007669"/>
    <property type="project" value="InterPro"/>
</dbReference>
<organism evidence="5 6">
    <name type="scientific">Ditylenchus destructor</name>
    <dbReference type="NCBI Taxonomy" id="166010"/>
    <lineage>
        <taxon>Eukaryota</taxon>
        <taxon>Metazoa</taxon>
        <taxon>Ecdysozoa</taxon>
        <taxon>Nematoda</taxon>
        <taxon>Chromadorea</taxon>
        <taxon>Rhabditida</taxon>
        <taxon>Tylenchina</taxon>
        <taxon>Tylenchomorpha</taxon>
        <taxon>Sphaerularioidea</taxon>
        <taxon>Anguinidae</taxon>
        <taxon>Anguininae</taxon>
        <taxon>Ditylenchus</taxon>
    </lineage>
</organism>
<sequence>MSSKKWRSSTCHSRSKSSRKNTYSYFDGHTHVMMHAAMRELARPIIGDVQLFPQERHARSLSPAAPERSKSISNPACPAGPIYRCASDRVAAKLERKDSVLRCGTAIPLLPGLAPSQVLTIRRSWKHINTKGLPEVIRRCFQKLERTNPKALSAFNSPPPSMVQTLTAAAQECHHPEIQRQPSASGPMSPTSICAGVRTTMDHTKYFLSLLDRIIETNQEVDLELKRVGAKHVILYEQYGLGIAEIEKMGEILAEAFFKLDGIRNSKETTKAWSLLFSKLIDHLRDGFETELRYQAKFDAIIAQDILEQIA</sequence>
<dbReference type="GO" id="GO:0020037">
    <property type="term" value="F:heme binding"/>
    <property type="evidence" value="ECO:0007669"/>
    <property type="project" value="InterPro"/>
</dbReference>
<evidence type="ECO:0000256" key="2">
    <source>
        <dbReference type="ARBA" id="ARBA00022723"/>
    </source>
</evidence>
<evidence type="ECO:0000256" key="4">
    <source>
        <dbReference type="SAM" id="MobiDB-lite"/>
    </source>
</evidence>
<keyword evidence="6" id="KW-1185">Reference proteome</keyword>
<evidence type="ECO:0000256" key="3">
    <source>
        <dbReference type="ARBA" id="ARBA00023004"/>
    </source>
</evidence>
<dbReference type="InterPro" id="IPR012292">
    <property type="entry name" value="Globin/Proto"/>
</dbReference>
<dbReference type="InterPro" id="IPR044399">
    <property type="entry name" value="Mb-like_M"/>
</dbReference>
<dbReference type="SUPFAM" id="SSF46458">
    <property type="entry name" value="Globin-like"/>
    <property type="match status" value="1"/>
</dbReference>
<dbReference type="EMBL" id="JAKKPZ010000006">
    <property type="protein sequence ID" value="KAI1720029.1"/>
    <property type="molecule type" value="Genomic_DNA"/>
</dbReference>
<keyword evidence="3" id="KW-0408">Iron</keyword>
<evidence type="ECO:0000313" key="6">
    <source>
        <dbReference type="Proteomes" id="UP001201812"/>
    </source>
</evidence>
<dbReference type="Gene3D" id="1.10.490.10">
    <property type="entry name" value="Globins"/>
    <property type="match status" value="1"/>
</dbReference>
<comment type="caution">
    <text evidence="5">The sequence shown here is derived from an EMBL/GenBank/DDBJ whole genome shotgun (WGS) entry which is preliminary data.</text>
</comment>
<keyword evidence="1" id="KW-0349">Heme</keyword>
<dbReference type="InterPro" id="IPR050532">
    <property type="entry name" value="Globin-like_OT"/>
</dbReference>
<dbReference type="GO" id="GO:0046872">
    <property type="term" value="F:metal ion binding"/>
    <property type="evidence" value="ECO:0007669"/>
    <property type="project" value="UniProtKB-KW"/>
</dbReference>
<dbReference type="PANTHER" id="PTHR46458:SF17">
    <property type="entry name" value="GLOBIN FAMILY PROFILE DOMAIN-CONTAINING PROTEIN"/>
    <property type="match status" value="1"/>
</dbReference>
<dbReference type="CDD" id="cd01040">
    <property type="entry name" value="Mb-like"/>
    <property type="match status" value="1"/>
</dbReference>
<protein>
    <submittedName>
        <fullName evidence="5">Globin-like protein 9</fullName>
    </submittedName>
</protein>
<keyword evidence="2" id="KW-0479">Metal-binding</keyword>
<dbReference type="Proteomes" id="UP001201812">
    <property type="component" value="Unassembled WGS sequence"/>
</dbReference>
<dbReference type="InterPro" id="IPR009050">
    <property type="entry name" value="Globin-like_sf"/>
</dbReference>
<gene>
    <name evidence="5" type="ORF">DdX_05398</name>
</gene>
<evidence type="ECO:0000256" key="1">
    <source>
        <dbReference type="ARBA" id="ARBA00022617"/>
    </source>
</evidence>
<dbReference type="PANTHER" id="PTHR46458">
    <property type="entry name" value="BLR2807 PROTEIN"/>
    <property type="match status" value="1"/>
</dbReference>
<proteinExistence type="predicted"/>
<feature type="region of interest" description="Disordered" evidence="4">
    <location>
        <begin position="1"/>
        <end position="22"/>
    </location>
</feature>
<reference evidence="5" key="1">
    <citation type="submission" date="2022-01" db="EMBL/GenBank/DDBJ databases">
        <title>Genome Sequence Resource for Two Populations of Ditylenchus destructor, the Migratory Endoparasitic Phytonematode.</title>
        <authorList>
            <person name="Zhang H."/>
            <person name="Lin R."/>
            <person name="Xie B."/>
        </authorList>
    </citation>
    <scope>NUCLEOTIDE SEQUENCE</scope>
    <source>
        <strain evidence="5">BazhouSP</strain>
    </source>
</reference>
<accession>A0AAD4N7J6</accession>
<feature type="compositionally biased region" description="Basic residues" evidence="4">
    <location>
        <begin position="1"/>
        <end position="19"/>
    </location>
</feature>
<name>A0AAD4N7J6_9BILA</name>